<evidence type="ECO:0000313" key="3">
    <source>
        <dbReference type="EMBL" id="PHU36027.1"/>
    </source>
</evidence>
<evidence type="ECO:0000313" key="4">
    <source>
        <dbReference type="Proteomes" id="UP000225889"/>
    </source>
</evidence>
<evidence type="ECO:0000256" key="1">
    <source>
        <dbReference type="SAM" id="Coils"/>
    </source>
</evidence>
<reference evidence="3 4" key="1">
    <citation type="submission" date="2017-10" db="EMBL/GenBank/DDBJ databases">
        <title>Resolving the taxonomy of Roseburia spp., Eubacterium rectale and Agathobacter spp. through phylogenomic analysis.</title>
        <authorList>
            <person name="Sheridan P.O."/>
            <person name="Walker A.W."/>
            <person name="Duncan S.H."/>
            <person name="Scott K.P."/>
            <person name="Toole P.W.O."/>
            <person name="Luis P."/>
            <person name="Flint H.J."/>
        </authorList>
    </citation>
    <scope>NUCLEOTIDE SEQUENCE [LARGE SCALE GENOMIC DNA]</scope>
    <source>
        <strain evidence="3 4">JK626</strain>
    </source>
</reference>
<feature type="compositionally biased region" description="Basic and acidic residues" evidence="2">
    <location>
        <begin position="8"/>
        <end position="26"/>
    </location>
</feature>
<feature type="region of interest" description="Disordered" evidence="2">
    <location>
        <begin position="1"/>
        <end position="26"/>
    </location>
</feature>
<sequence>MAGRGRPRKEDVIAKKEAQARAEGKTYGELAAEEQRKAVKVQQDDGVVRTTMKDRIKHIPKRSLAAHENVLREIKEDIQSHKECIKTQQKEIEQRQGCIETHKQAIEDLENEYKEEEEFLKYFRG</sequence>
<accession>A0A2G3DYA0</accession>
<dbReference type="EMBL" id="PDYF01000007">
    <property type="protein sequence ID" value="PHU36027.1"/>
    <property type="molecule type" value="Genomic_DNA"/>
</dbReference>
<proteinExistence type="predicted"/>
<feature type="coiled-coil region" evidence="1">
    <location>
        <begin position="64"/>
        <end position="119"/>
    </location>
</feature>
<organism evidence="3 4">
    <name type="scientific">Pseudobutyrivibrio ruminis</name>
    <dbReference type="NCBI Taxonomy" id="46206"/>
    <lineage>
        <taxon>Bacteria</taxon>
        <taxon>Bacillati</taxon>
        <taxon>Bacillota</taxon>
        <taxon>Clostridia</taxon>
        <taxon>Lachnospirales</taxon>
        <taxon>Lachnospiraceae</taxon>
        <taxon>Pseudobutyrivibrio</taxon>
    </lineage>
</organism>
<evidence type="ECO:0000256" key="2">
    <source>
        <dbReference type="SAM" id="MobiDB-lite"/>
    </source>
</evidence>
<keyword evidence="1" id="KW-0175">Coiled coil</keyword>
<dbReference type="Proteomes" id="UP000225889">
    <property type="component" value="Unassembled WGS sequence"/>
</dbReference>
<protein>
    <submittedName>
        <fullName evidence="3">Uncharacterized protein</fullName>
    </submittedName>
</protein>
<gene>
    <name evidence="3" type="ORF">CSX01_01980</name>
</gene>
<name>A0A2G3DYA0_9FIRM</name>
<dbReference type="RefSeq" id="WP_099391246.1">
    <property type="nucleotide sequence ID" value="NZ_PDYF01000007.1"/>
</dbReference>
<dbReference type="AlphaFoldDB" id="A0A2G3DYA0"/>
<comment type="caution">
    <text evidence="3">The sequence shown here is derived from an EMBL/GenBank/DDBJ whole genome shotgun (WGS) entry which is preliminary data.</text>
</comment>
<reference evidence="3 4" key="2">
    <citation type="submission" date="2017-10" db="EMBL/GenBank/DDBJ databases">
        <authorList>
            <person name="Banno H."/>
            <person name="Chua N.-H."/>
        </authorList>
    </citation>
    <scope>NUCLEOTIDE SEQUENCE [LARGE SCALE GENOMIC DNA]</scope>
    <source>
        <strain evidence="3 4">JK626</strain>
    </source>
</reference>